<feature type="transmembrane region" description="Helical" evidence="1">
    <location>
        <begin position="392"/>
        <end position="410"/>
    </location>
</feature>
<feature type="transmembrane region" description="Helical" evidence="1">
    <location>
        <begin position="111"/>
        <end position="131"/>
    </location>
</feature>
<dbReference type="Proteomes" id="UP000478571">
    <property type="component" value="Unassembled WGS sequence"/>
</dbReference>
<gene>
    <name evidence="2" type="ORF">GTG28_16080</name>
</gene>
<keyword evidence="3" id="KW-1185">Reference proteome</keyword>
<dbReference type="AlphaFoldDB" id="A0A6L8LX98"/>
<evidence type="ECO:0000313" key="3">
    <source>
        <dbReference type="Proteomes" id="UP000478571"/>
    </source>
</evidence>
<accession>A0A6L8LX98</accession>
<feature type="transmembrane region" description="Helical" evidence="1">
    <location>
        <begin position="6"/>
        <end position="25"/>
    </location>
</feature>
<feature type="transmembrane region" description="Helical" evidence="1">
    <location>
        <begin position="334"/>
        <end position="354"/>
    </location>
</feature>
<dbReference type="RefSeq" id="WP_160931651.1">
    <property type="nucleotide sequence ID" value="NZ_WWEU01000006.1"/>
</dbReference>
<organism evidence="2 3">
    <name type="scientific">Vibrio tetraodonis subsp. pristinus</name>
    <dbReference type="NCBI Taxonomy" id="2695891"/>
    <lineage>
        <taxon>Bacteria</taxon>
        <taxon>Pseudomonadati</taxon>
        <taxon>Pseudomonadota</taxon>
        <taxon>Gammaproteobacteria</taxon>
        <taxon>Vibrionales</taxon>
        <taxon>Vibrionaceae</taxon>
        <taxon>Vibrio</taxon>
    </lineage>
</organism>
<keyword evidence="1" id="KW-0812">Transmembrane</keyword>
<protein>
    <recommendedName>
        <fullName evidence="4">O-antigen ligase domain-containing protein</fullName>
    </recommendedName>
</protein>
<dbReference type="EMBL" id="WWEU01000006">
    <property type="protein sequence ID" value="MYM60748.1"/>
    <property type="molecule type" value="Genomic_DNA"/>
</dbReference>
<comment type="caution">
    <text evidence="2">The sequence shown here is derived from an EMBL/GenBank/DDBJ whole genome shotgun (WGS) entry which is preliminary data.</text>
</comment>
<feature type="transmembrane region" description="Helical" evidence="1">
    <location>
        <begin position="366"/>
        <end position="386"/>
    </location>
</feature>
<feature type="transmembrane region" description="Helical" evidence="1">
    <location>
        <begin position="56"/>
        <end position="75"/>
    </location>
</feature>
<feature type="transmembrane region" description="Helical" evidence="1">
    <location>
        <begin position="32"/>
        <end position="50"/>
    </location>
</feature>
<evidence type="ECO:0008006" key="4">
    <source>
        <dbReference type="Google" id="ProtNLM"/>
    </source>
</evidence>
<feature type="transmembrane region" description="Helical" evidence="1">
    <location>
        <begin position="82"/>
        <end position="99"/>
    </location>
</feature>
<keyword evidence="1" id="KW-0472">Membrane</keyword>
<sequence length="416" mass="47869">MNIQNKIIQEVLHTAVISSSILIYFSSRVDPNFFKLVFVFFFSIVLIFKVRDGFNFSSGFVFFNFFVLFNVIFISDQYFSNIKTLAYFSIIYCSYYYYFEKQDLVAIINCYFNIAYFVSLVGIAQELLFLIDSEFLFYLSKGKNPDFWHFQDLKILRIASLLDEPSRLGMYILPAILLGFAKHYFRGMLYKANFFKLIIIFTAFILTFSAHAFLSLIISILIVITFSNKVSKLKKYVAFTIFMSVFPFILSQDAVSEKLINSGLFFNELDLSSSTIATSSLFYIGAKSIAETIYDFNVFGVGMGSYSDIAESHWLKIGMIVDDDDGSTIGFARIMVEFGLIGIGLFFYFLWYCIIKSSINHDTSSYIKTIVVINHISALFIFTNLFRMGFYINPPTILFLALLSASILQYHKLIKI</sequence>
<feature type="transmembrane region" description="Helical" evidence="1">
    <location>
        <begin position="197"/>
        <end position="224"/>
    </location>
</feature>
<evidence type="ECO:0000256" key="1">
    <source>
        <dbReference type="SAM" id="Phobius"/>
    </source>
</evidence>
<evidence type="ECO:0000313" key="2">
    <source>
        <dbReference type="EMBL" id="MYM60748.1"/>
    </source>
</evidence>
<feature type="transmembrane region" description="Helical" evidence="1">
    <location>
        <begin position="168"/>
        <end position="185"/>
    </location>
</feature>
<keyword evidence="1" id="KW-1133">Transmembrane helix</keyword>
<name>A0A6L8LX98_9VIBR</name>
<proteinExistence type="predicted"/>
<reference evidence="2 3" key="1">
    <citation type="submission" date="2020-01" db="EMBL/GenBank/DDBJ databases">
        <title>Draft Genome Sequence of Vibrio sp. strain OCN044, Isolated from a Healthy Coral at Palmyra Atoll.</title>
        <authorList>
            <person name="Videau P."/>
            <person name="Loughran R."/>
            <person name="Esquivel A."/>
            <person name="Deadmond M."/>
            <person name="Paddock B.E."/>
            <person name="Saw J.H."/>
            <person name="Ushijima B."/>
        </authorList>
    </citation>
    <scope>NUCLEOTIDE SEQUENCE [LARGE SCALE GENOMIC DNA]</scope>
    <source>
        <strain evidence="2 3">OCN044</strain>
    </source>
</reference>